<dbReference type="SUPFAM" id="SSF57667">
    <property type="entry name" value="beta-beta-alpha zinc fingers"/>
    <property type="match status" value="1"/>
</dbReference>
<feature type="region of interest" description="Disordered" evidence="1">
    <location>
        <begin position="26"/>
        <end position="57"/>
    </location>
</feature>
<sequence length="193" mass="22091">MAEEDCGYECDTECDKKQEAITENISSKDMPPGVRVHDSPLPGRNIIGHSSSQDDLRDQTTQIPSMCMEAMATPYRQQGDCKGTTHSESHQVLECSKCQPCNEACRSLSSDHPQERSHTGDKLNENDFVRDTHDQNDEGTHKEVKHFVCKLREESFIDPSDLFYHEKSHIGQERYNCRQCGKTFKYAECFENH</sequence>
<dbReference type="InterPro" id="IPR036236">
    <property type="entry name" value="Znf_C2H2_sf"/>
</dbReference>
<organism evidence="2 3">
    <name type="scientific">Cricetulus griseus</name>
    <name type="common">Chinese hamster</name>
    <name type="synonym">Cricetulus barabensis griseus</name>
    <dbReference type="NCBI Taxonomy" id="10029"/>
    <lineage>
        <taxon>Eukaryota</taxon>
        <taxon>Metazoa</taxon>
        <taxon>Chordata</taxon>
        <taxon>Craniata</taxon>
        <taxon>Vertebrata</taxon>
        <taxon>Euteleostomi</taxon>
        <taxon>Mammalia</taxon>
        <taxon>Eutheria</taxon>
        <taxon>Euarchontoglires</taxon>
        <taxon>Glires</taxon>
        <taxon>Rodentia</taxon>
        <taxon>Myomorpha</taxon>
        <taxon>Muroidea</taxon>
        <taxon>Cricetidae</taxon>
        <taxon>Cricetinae</taxon>
        <taxon>Cricetulus</taxon>
    </lineage>
</organism>
<proteinExistence type="predicted"/>
<reference evidence="3" key="1">
    <citation type="journal article" date="2013" name="Nat. Biotechnol.">
        <title>Chinese hamster genome sequenced from sorted chromosomes.</title>
        <authorList>
            <person name="Brinkrolf K."/>
            <person name="Rupp O."/>
            <person name="Laux H."/>
            <person name="Kollin F."/>
            <person name="Ernst W."/>
            <person name="Linke B."/>
            <person name="Kofler R."/>
            <person name="Romand S."/>
            <person name="Hesse F."/>
            <person name="Budach W.E."/>
            <person name="Galosy S."/>
            <person name="Muller D."/>
            <person name="Noll T."/>
            <person name="Wienberg J."/>
            <person name="Jostock T."/>
            <person name="Leonard M."/>
            <person name="Grillari J."/>
            <person name="Tauch A."/>
            <person name="Goesmann A."/>
            <person name="Helk B."/>
            <person name="Mott J.E."/>
            <person name="Puhler A."/>
            <person name="Borth N."/>
        </authorList>
    </citation>
    <scope>NUCLEOTIDE SEQUENCE [LARGE SCALE GENOMIC DNA]</scope>
    <source>
        <strain evidence="3">17A/GY</strain>
    </source>
</reference>
<dbReference type="Gene3D" id="3.30.160.60">
    <property type="entry name" value="Classic Zinc Finger"/>
    <property type="match status" value="1"/>
</dbReference>
<feature type="compositionally biased region" description="Basic and acidic residues" evidence="1">
    <location>
        <begin position="112"/>
        <end position="128"/>
    </location>
</feature>
<dbReference type="Proteomes" id="UP000030759">
    <property type="component" value="Unassembled WGS sequence"/>
</dbReference>
<feature type="region of interest" description="Disordered" evidence="1">
    <location>
        <begin position="108"/>
        <end position="128"/>
    </location>
</feature>
<evidence type="ECO:0000313" key="2">
    <source>
        <dbReference type="EMBL" id="ERE73933.1"/>
    </source>
</evidence>
<dbReference type="AlphaFoldDB" id="A0A061I4B5"/>
<gene>
    <name evidence="2" type="ORF">H671_5g13831</name>
</gene>
<dbReference type="EMBL" id="KE676421">
    <property type="protein sequence ID" value="ERE73933.1"/>
    <property type="molecule type" value="Genomic_DNA"/>
</dbReference>
<evidence type="ECO:0000313" key="3">
    <source>
        <dbReference type="Proteomes" id="UP000030759"/>
    </source>
</evidence>
<name>A0A061I4B5_CRIGR</name>
<accession>A0A061I4B5</accession>
<evidence type="ECO:0000256" key="1">
    <source>
        <dbReference type="SAM" id="MobiDB-lite"/>
    </source>
</evidence>
<protein>
    <submittedName>
        <fullName evidence="2">Zinc finger protein</fullName>
    </submittedName>
</protein>